<dbReference type="EMBL" id="QPFP01000006">
    <property type="protein sequence ID" value="TEB36203.1"/>
    <property type="molecule type" value="Genomic_DNA"/>
</dbReference>
<keyword evidence="2" id="KW-1185">Reference proteome</keyword>
<dbReference type="STRING" id="71717.A0A4Y7TPV4"/>
<proteinExistence type="predicted"/>
<dbReference type="Proteomes" id="UP000298030">
    <property type="component" value="Unassembled WGS sequence"/>
</dbReference>
<evidence type="ECO:0000313" key="2">
    <source>
        <dbReference type="Proteomes" id="UP000298030"/>
    </source>
</evidence>
<protein>
    <submittedName>
        <fullName evidence="1">Uncharacterized protein</fullName>
    </submittedName>
</protein>
<dbReference type="AlphaFoldDB" id="A0A4Y7TPV4"/>
<reference evidence="1 2" key="1">
    <citation type="journal article" date="2019" name="Nat. Ecol. Evol.">
        <title>Megaphylogeny resolves global patterns of mushroom evolution.</title>
        <authorList>
            <person name="Varga T."/>
            <person name="Krizsan K."/>
            <person name="Foldi C."/>
            <person name="Dima B."/>
            <person name="Sanchez-Garcia M."/>
            <person name="Sanchez-Ramirez S."/>
            <person name="Szollosi G.J."/>
            <person name="Szarkandi J.G."/>
            <person name="Papp V."/>
            <person name="Albert L."/>
            <person name="Andreopoulos W."/>
            <person name="Angelini C."/>
            <person name="Antonin V."/>
            <person name="Barry K.W."/>
            <person name="Bougher N.L."/>
            <person name="Buchanan P."/>
            <person name="Buyck B."/>
            <person name="Bense V."/>
            <person name="Catcheside P."/>
            <person name="Chovatia M."/>
            <person name="Cooper J."/>
            <person name="Damon W."/>
            <person name="Desjardin D."/>
            <person name="Finy P."/>
            <person name="Geml J."/>
            <person name="Haridas S."/>
            <person name="Hughes K."/>
            <person name="Justo A."/>
            <person name="Karasinski D."/>
            <person name="Kautmanova I."/>
            <person name="Kiss B."/>
            <person name="Kocsube S."/>
            <person name="Kotiranta H."/>
            <person name="LaButti K.M."/>
            <person name="Lechner B.E."/>
            <person name="Liimatainen K."/>
            <person name="Lipzen A."/>
            <person name="Lukacs Z."/>
            <person name="Mihaltcheva S."/>
            <person name="Morgado L.N."/>
            <person name="Niskanen T."/>
            <person name="Noordeloos M.E."/>
            <person name="Ohm R.A."/>
            <person name="Ortiz-Santana B."/>
            <person name="Ovrebo C."/>
            <person name="Racz N."/>
            <person name="Riley R."/>
            <person name="Savchenko A."/>
            <person name="Shiryaev A."/>
            <person name="Soop K."/>
            <person name="Spirin V."/>
            <person name="Szebenyi C."/>
            <person name="Tomsovsky M."/>
            <person name="Tulloss R.E."/>
            <person name="Uehling J."/>
            <person name="Grigoriev I.V."/>
            <person name="Vagvolgyi C."/>
            <person name="Papp T."/>
            <person name="Martin F.M."/>
            <person name="Miettinen O."/>
            <person name="Hibbett D.S."/>
            <person name="Nagy L.G."/>
        </authorList>
    </citation>
    <scope>NUCLEOTIDE SEQUENCE [LARGE SCALE GENOMIC DNA]</scope>
    <source>
        <strain evidence="1 2">FP101781</strain>
    </source>
</reference>
<evidence type="ECO:0000313" key="1">
    <source>
        <dbReference type="EMBL" id="TEB36203.1"/>
    </source>
</evidence>
<organism evidence="1 2">
    <name type="scientific">Coprinellus micaceus</name>
    <name type="common">Glistening ink-cap mushroom</name>
    <name type="synonym">Coprinus micaceus</name>
    <dbReference type="NCBI Taxonomy" id="71717"/>
    <lineage>
        <taxon>Eukaryota</taxon>
        <taxon>Fungi</taxon>
        <taxon>Dikarya</taxon>
        <taxon>Basidiomycota</taxon>
        <taxon>Agaricomycotina</taxon>
        <taxon>Agaricomycetes</taxon>
        <taxon>Agaricomycetidae</taxon>
        <taxon>Agaricales</taxon>
        <taxon>Agaricineae</taxon>
        <taxon>Psathyrellaceae</taxon>
        <taxon>Coprinellus</taxon>
    </lineage>
</organism>
<gene>
    <name evidence="1" type="ORF">FA13DRAFT_1787677</name>
</gene>
<sequence length="223" mass="24219">MPSAKRARSPETAVVLDRPTKRILIGKHGSAMDSADFSDSSFGLLHSNPSSRFPSEDWVRQARGLSIGHTPYESRSTNSSFEHLEMQSGDVDMMDSEDGAEGMNTQIGSYFSSTSSVDVSLSRPPSNLAHRFLSSKATHPEIHVTPATPTSTAGSLSNSTQDLNDLRTASNVMESSMMSITPTQSFTQALSPPLARRPKFSMGPRADCEKCRLGVKGHWAHFD</sequence>
<comment type="caution">
    <text evidence="1">The sequence shown here is derived from an EMBL/GenBank/DDBJ whole genome shotgun (WGS) entry which is preliminary data.</text>
</comment>
<dbReference type="OrthoDB" id="3200438at2759"/>
<accession>A0A4Y7TPV4</accession>
<name>A0A4Y7TPV4_COPMI</name>